<organism evidence="1 2">
    <name type="scientific">Russula ochroleuca</name>
    <dbReference type="NCBI Taxonomy" id="152965"/>
    <lineage>
        <taxon>Eukaryota</taxon>
        <taxon>Fungi</taxon>
        <taxon>Dikarya</taxon>
        <taxon>Basidiomycota</taxon>
        <taxon>Agaricomycotina</taxon>
        <taxon>Agaricomycetes</taxon>
        <taxon>Russulales</taxon>
        <taxon>Russulaceae</taxon>
        <taxon>Russula</taxon>
    </lineage>
</organism>
<sequence length="325" mass="36030">MATLVLTMPPSPGLPLSYEHRTLRAHEAYKAAGPSLALKNTSWLRGQSIMRGTLTSPRGPFDVVAKLGTTSNAINALRKELTFYQKLRHLQGDCIPKCFGYFFSPSEDQNFGCLILEYCGKPLRSVYDGQGDIPFALRVNIINVIKRIHDAGVVHGGFGVFGVLIANAKPFVVNFKNASEKVCERRLDIVRGTIAPKREQFGCPELFRLCVDLQIWKPRTFTFESQRFPVEDVSSPAALAEKNSDDSEPIEKSRADAVHATVQHLLDFYQEEFPGLEDWHRQWLAAGSPLPVQKGINGSSDGDVATGLWNLQIPIRSPMTGLASF</sequence>
<proteinExistence type="predicted"/>
<accession>A0A9P5MQE8</accession>
<dbReference type="SUPFAM" id="SSF56112">
    <property type="entry name" value="Protein kinase-like (PK-like)"/>
    <property type="match status" value="1"/>
</dbReference>
<keyword evidence="2" id="KW-1185">Reference proteome</keyword>
<reference evidence="1" key="2">
    <citation type="journal article" date="2020" name="Nat. Commun.">
        <title>Large-scale genome sequencing of mycorrhizal fungi provides insights into the early evolution of symbiotic traits.</title>
        <authorList>
            <person name="Miyauchi S."/>
            <person name="Kiss E."/>
            <person name="Kuo A."/>
            <person name="Drula E."/>
            <person name="Kohler A."/>
            <person name="Sanchez-Garcia M."/>
            <person name="Morin E."/>
            <person name="Andreopoulos B."/>
            <person name="Barry K.W."/>
            <person name="Bonito G."/>
            <person name="Buee M."/>
            <person name="Carver A."/>
            <person name="Chen C."/>
            <person name="Cichocki N."/>
            <person name="Clum A."/>
            <person name="Culley D."/>
            <person name="Crous P.W."/>
            <person name="Fauchery L."/>
            <person name="Girlanda M."/>
            <person name="Hayes R.D."/>
            <person name="Keri Z."/>
            <person name="LaButti K."/>
            <person name="Lipzen A."/>
            <person name="Lombard V."/>
            <person name="Magnuson J."/>
            <person name="Maillard F."/>
            <person name="Murat C."/>
            <person name="Nolan M."/>
            <person name="Ohm R.A."/>
            <person name="Pangilinan J."/>
            <person name="Pereira M.F."/>
            <person name="Perotto S."/>
            <person name="Peter M."/>
            <person name="Pfister S."/>
            <person name="Riley R."/>
            <person name="Sitrit Y."/>
            <person name="Stielow J.B."/>
            <person name="Szollosi G."/>
            <person name="Zifcakova L."/>
            <person name="Stursova M."/>
            <person name="Spatafora J.W."/>
            <person name="Tedersoo L."/>
            <person name="Vaario L.M."/>
            <person name="Yamada A."/>
            <person name="Yan M."/>
            <person name="Wang P."/>
            <person name="Xu J."/>
            <person name="Bruns T."/>
            <person name="Baldrian P."/>
            <person name="Vilgalys R."/>
            <person name="Dunand C."/>
            <person name="Henrissat B."/>
            <person name="Grigoriev I.V."/>
            <person name="Hibbett D."/>
            <person name="Nagy L.G."/>
            <person name="Martin F.M."/>
        </authorList>
    </citation>
    <scope>NUCLEOTIDE SEQUENCE</scope>
    <source>
        <strain evidence="1">Prilba</strain>
    </source>
</reference>
<dbReference type="AlphaFoldDB" id="A0A9P5MQE8"/>
<dbReference type="OrthoDB" id="2523749at2759"/>
<dbReference type="Proteomes" id="UP000759537">
    <property type="component" value="Unassembled WGS sequence"/>
</dbReference>
<evidence type="ECO:0000313" key="1">
    <source>
        <dbReference type="EMBL" id="KAF8466084.1"/>
    </source>
</evidence>
<comment type="caution">
    <text evidence="1">The sequence shown here is derived from an EMBL/GenBank/DDBJ whole genome shotgun (WGS) entry which is preliminary data.</text>
</comment>
<dbReference type="EMBL" id="WHVB01000043">
    <property type="protein sequence ID" value="KAF8466084.1"/>
    <property type="molecule type" value="Genomic_DNA"/>
</dbReference>
<dbReference type="Gene3D" id="1.10.510.10">
    <property type="entry name" value="Transferase(Phosphotransferase) domain 1"/>
    <property type="match status" value="1"/>
</dbReference>
<name>A0A9P5MQE8_9AGAM</name>
<dbReference type="InterPro" id="IPR011009">
    <property type="entry name" value="Kinase-like_dom_sf"/>
</dbReference>
<gene>
    <name evidence="1" type="ORF">DFH94DRAFT_348570</name>
</gene>
<protein>
    <recommendedName>
        <fullName evidence="3">Protein kinase domain-containing protein</fullName>
    </recommendedName>
</protein>
<reference evidence="1" key="1">
    <citation type="submission" date="2019-10" db="EMBL/GenBank/DDBJ databases">
        <authorList>
            <consortium name="DOE Joint Genome Institute"/>
            <person name="Kuo A."/>
            <person name="Miyauchi S."/>
            <person name="Kiss E."/>
            <person name="Drula E."/>
            <person name="Kohler A."/>
            <person name="Sanchez-Garcia M."/>
            <person name="Andreopoulos B."/>
            <person name="Barry K.W."/>
            <person name="Bonito G."/>
            <person name="Buee M."/>
            <person name="Carver A."/>
            <person name="Chen C."/>
            <person name="Cichocki N."/>
            <person name="Clum A."/>
            <person name="Culley D."/>
            <person name="Crous P.W."/>
            <person name="Fauchery L."/>
            <person name="Girlanda M."/>
            <person name="Hayes R."/>
            <person name="Keri Z."/>
            <person name="LaButti K."/>
            <person name="Lipzen A."/>
            <person name="Lombard V."/>
            <person name="Magnuson J."/>
            <person name="Maillard F."/>
            <person name="Morin E."/>
            <person name="Murat C."/>
            <person name="Nolan M."/>
            <person name="Ohm R."/>
            <person name="Pangilinan J."/>
            <person name="Pereira M."/>
            <person name="Perotto S."/>
            <person name="Peter M."/>
            <person name="Riley R."/>
            <person name="Sitrit Y."/>
            <person name="Stielow B."/>
            <person name="Szollosi G."/>
            <person name="Zifcakova L."/>
            <person name="Stursova M."/>
            <person name="Spatafora J.W."/>
            <person name="Tedersoo L."/>
            <person name="Vaario L.-M."/>
            <person name="Yamada A."/>
            <person name="Yan M."/>
            <person name="Wang P."/>
            <person name="Xu J."/>
            <person name="Bruns T."/>
            <person name="Baldrian P."/>
            <person name="Vilgalys R."/>
            <person name="Henrissat B."/>
            <person name="Grigoriev I.V."/>
            <person name="Hibbett D."/>
            <person name="Nagy L.G."/>
            <person name="Martin F.M."/>
        </authorList>
    </citation>
    <scope>NUCLEOTIDE SEQUENCE</scope>
    <source>
        <strain evidence="1">Prilba</strain>
    </source>
</reference>
<evidence type="ECO:0008006" key="3">
    <source>
        <dbReference type="Google" id="ProtNLM"/>
    </source>
</evidence>
<evidence type="ECO:0000313" key="2">
    <source>
        <dbReference type="Proteomes" id="UP000759537"/>
    </source>
</evidence>